<evidence type="ECO:0000313" key="1">
    <source>
        <dbReference type="EMBL" id="GAH88233.1"/>
    </source>
</evidence>
<dbReference type="AlphaFoldDB" id="X1L211"/>
<protein>
    <submittedName>
        <fullName evidence="1">Uncharacterized protein</fullName>
    </submittedName>
</protein>
<name>X1L211_9ZZZZ</name>
<accession>X1L211</accession>
<feature type="non-terminal residue" evidence="1">
    <location>
        <position position="1"/>
    </location>
</feature>
<dbReference type="EMBL" id="BARU01041448">
    <property type="protein sequence ID" value="GAH88233.1"/>
    <property type="molecule type" value="Genomic_DNA"/>
</dbReference>
<reference evidence="1" key="1">
    <citation type="journal article" date="2014" name="Front. Microbiol.">
        <title>High frequency of phylogenetically diverse reductive dehalogenase-homologous genes in deep subseafloor sedimentary metagenomes.</title>
        <authorList>
            <person name="Kawai M."/>
            <person name="Futagami T."/>
            <person name="Toyoda A."/>
            <person name="Takaki Y."/>
            <person name="Nishi S."/>
            <person name="Hori S."/>
            <person name="Arai W."/>
            <person name="Tsubouchi T."/>
            <person name="Morono Y."/>
            <person name="Uchiyama I."/>
            <person name="Ito T."/>
            <person name="Fujiyama A."/>
            <person name="Inagaki F."/>
            <person name="Takami H."/>
        </authorList>
    </citation>
    <scope>NUCLEOTIDE SEQUENCE</scope>
    <source>
        <strain evidence="1">Expedition CK06-06</strain>
    </source>
</reference>
<comment type="caution">
    <text evidence="1">The sequence shown here is derived from an EMBL/GenBank/DDBJ whole genome shotgun (WGS) entry which is preliminary data.</text>
</comment>
<gene>
    <name evidence="1" type="ORF">S03H2_63903</name>
</gene>
<proteinExistence type="predicted"/>
<sequence>QQNINTDGQLEGDLNKAKKEYSDFVKNDPLYISICNQIIPKIEEHPSILQTDLYKVFPNINRSDISYALYFAAEHNKIKRVKKGRTYSLYL</sequence>
<organism evidence="1">
    <name type="scientific">marine sediment metagenome</name>
    <dbReference type="NCBI Taxonomy" id="412755"/>
    <lineage>
        <taxon>unclassified sequences</taxon>
        <taxon>metagenomes</taxon>
        <taxon>ecological metagenomes</taxon>
    </lineage>
</organism>